<dbReference type="InterPro" id="IPR046357">
    <property type="entry name" value="PPIase_dom_sf"/>
</dbReference>
<evidence type="ECO:0000256" key="4">
    <source>
        <dbReference type="ARBA" id="ARBA00013194"/>
    </source>
</evidence>
<keyword evidence="5" id="KW-0963">Cytoplasm</keyword>
<comment type="subcellular location">
    <subcellularLocation>
        <location evidence="2">Cytoplasm</location>
    </subcellularLocation>
</comment>
<evidence type="ECO:0000256" key="1">
    <source>
        <dbReference type="ARBA" id="ARBA00000971"/>
    </source>
</evidence>
<reference evidence="10" key="1">
    <citation type="journal article" date="2021" name="Proc. Natl. Acad. Sci. U.S.A.">
        <title>A Catalog of Tens of Thousands of Viruses from Human Metagenomes Reveals Hidden Associations with Chronic Diseases.</title>
        <authorList>
            <person name="Tisza M.J."/>
            <person name="Buck C.B."/>
        </authorList>
    </citation>
    <scope>NUCLEOTIDE SEQUENCE</scope>
    <source>
        <strain evidence="10">CtLnD25</strain>
    </source>
</reference>
<evidence type="ECO:0000313" key="10">
    <source>
        <dbReference type="EMBL" id="DAF53732.1"/>
    </source>
</evidence>
<keyword evidence="7" id="KW-0143">Chaperone</keyword>
<feature type="domain" description="PPIase FKBP-type" evidence="9">
    <location>
        <begin position="5"/>
        <end position="91"/>
    </location>
</feature>
<dbReference type="EC" id="5.2.1.8" evidence="4"/>
<organism evidence="10">
    <name type="scientific">Siphoviridae sp. ctLnD25</name>
    <dbReference type="NCBI Taxonomy" id="2827850"/>
    <lineage>
        <taxon>Viruses</taxon>
        <taxon>Duplodnaviria</taxon>
        <taxon>Heunggongvirae</taxon>
        <taxon>Uroviricota</taxon>
        <taxon>Caudoviricetes</taxon>
    </lineage>
</organism>
<comment type="similarity">
    <text evidence="3">Belongs to the FKBP-type PPIase family.</text>
</comment>
<dbReference type="Gene3D" id="3.10.50.40">
    <property type="match status" value="1"/>
</dbReference>
<dbReference type="PANTHER" id="PTHR47861">
    <property type="entry name" value="FKBP-TYPE PEPTIDYL-PROLYL CIS-TRANS ISOMERASE SLYD"/>
    <property type="match status" value="1"/>
</dbReference>
<comment type="catalytic activity">
    <reaction evidence="1">
        <text>[protein]-peptidylproline (omega=180) = [protein]-peptidylproline (omega=0)</text>
        <dbReference type="Rhea" id="RHEA:16237"/>
        <dbReference type="Rhea" id="RHEA-COMP:10747"/>
        <dbReference type="Rhea" id="RHEA-COMP:10748"/>
        <dbReference type="ChEBI" id="CHEBI:83833"/>
        <dbReference type="ChEBI" id="CHEBI:83834"/>
        <dbReference type="EC" id="5.2.1.8"/>
    </reaction>
</comment>
<dbReference type="PANTHER" id="PTHR47861:SF3">
    <property type="entry name" value="FKBP-TYPE PEPTIDYL-PROLYL CIS-TRANS ISOMERASE SLYD"/>
    <property type="match status" value="1"/>
</dbReference>
<protein>
    <recommendedName>
        <fullName evidence="4">peptidylprolyl isomerase</fullName>
        <ecNumber evidence="4">5.2.1.8</ecNumber>
    </recommendedName>
</protein>
<evidence type="ECO:0000256" key="3">
    <source>
        <dbReference type="ARBA" id="ARBA00006577"/>
    </source>
</evidence>
<accession>A0A8S5SRS1</accession>
<keyword evidence="8 10" id="KW-0413">Isomerase</keyword>
<sequence>MSNEGKKVKVHYVGTLDDGTKFDSSRDRNEPLAFTCMAGQMIPGFDEAVKDMTVGQIVDVHIPAAEAYGERHEEAVQPVPVAQLPGSENLVAGQQVTLGTPEGYPVMATVVSNDGTTIVFDTNHPMAGKDLNFNIELLEVEE</sequence>
<name>A0A8S5SRS1_9CAUD</name>
<dbReference type="PROSITE" id="PS50059">
    <property type="entry name" value="FKBP_PPIASE"/>
    <property type="match status" value="1"/>
</dbReference>
<evidence type="ECO:0000256" key="6">
    <source>
        <dbReference type="ARBA" id="ARBA00023110"/>
    </source>
</evidence>
<evidence type="ECO:0000256" key="5">
    <source>
        <dbReference type="ARBA" id="ARBA00022490"/>
    </source>
</evidence>
<dbReference type="EMBL" id="BK032663">
    <property type="protein sequence ID" value="DAF53732.1"/>
    <property type="molecule type" value="Genomic_DNA"/>
</dbReference>
<keyword evidence="6" id="KW-0697">Rotamase</keyword>
<evidence type="ECO:0000256" key="7">
    <source>
        <dbReference type="ARBA" id="ARBA00023186"/>
    </source>
</evidence>
<evidence type="ECO:0000256" key="8">
    <source>
        <dbReference type="ARBA" id="ARBA00023235"/>
    </source>
</evidence>
<evidence type="ECO:0000259" key="9">
    <source>
        <dbReference type="PROSITE" id="PS50059"/>
    </source>
</evidence>
<dbReference type="GO" id="GO:0003755">
    <property type="term" value="F:peptidyl-prolyl cis-trans isomerase activity"/>
    <property type="evidence" value="ECO:0007669"/>
    <property type="project" value="UniProtKB-KW"/>
</dbReference>
<evidence type="ECO:0000256" key="2">
    <source>
        <dbReference type="ARBA" id="ARBA00004496"/>
    </source>
</evidence>
<proteinExistence type="inferred from homology"/>
<dbReference type="SUPFAM" id="SSF54534">
    <property type="entry name" value="FKBP-like"/>
    <property type="match status" value="1"/>
</dbReference>
<dbReference type="InterPro" id="IPR001179">
    <property type="entry name" value="PPIase_FKBP_dom"/>
</dbReference>
<dbReference type="GO" id="GO:0042026">
    <property type="term" value="P:protein refolding"/>
    <property type="evidence" value="ECO:0007669"/>
    <property type="project" value="UniProtKB-ARBA"/>
</dbReference>
<dbReference type="Pfam" id="PF00254">
    <property type="entry name" value="FKBP_C"/>
    <property type="match status" value="1"/>
</dbReference>